<dbReference type="Proteomes" id="UP000887565">
    <property type="component" value="Unplaced"/>
</dbReference>
<dbReference type="PANTHER" id="PTHR11134">
    <property type="entry name" value="ADAPTOR COMPLEX SUBUNIT BETA FAMILY MEMBER"/>
    <property type="match status" value="1"/>
</dbReference>
<proteinExistence type="inferred from homology"/>
<evidence type="ECO:0000256" key="6">
    <source>
        <dbReference type="SAM" id="MobiDB-lite"/>
    </source>
</evidence>
<evidence type="ECO:0000313" key="9">
    <source>
        <dbReference type="WBParaSite" id="nRc.2.0.1.t06923-RA"/>
    </source>
</evidence>
<dbReference type="SUPFAM" id="SSF48371">
    <property type="entry name" value="ARM repeat"/>
    <property type="match status" value="1"/>
</dbReference>
<feature type="region of interest" description="Disordered" evidence="6">
    <location>
        <begin position="150"/>
        <end position="184"/>
    </location>
</feature>
<feature type="domain" description="Clathrin/coatomer adaptor adaptin-like N-terminal" evidence="7">
    <location>
        <begin position="16"/>
        <end position="208"/>
    </location>
</feature>
<sequence length="211" mass="23712">MIAKGKDASDLFPAVDPNQLIRASALRVLSSIRVAIIAPIMMLSIRESVRDMSPYVRKVAANAISKLFSLDPDLKDQLIEVIDQLLADRTTLVLGSAVHAFEEVCPERIDLIHKHYRKLCQLLVDVDEWGQVVVINMLTRYARTQFLDPNSADSEENVDSKFYSSTDDSGSEGERKKNLPKNPNLMDADLRMLLRNTKPLLQSRNSAVSKF</sequence>
<evidence type="ECO:0000256" key="4">
    <source>
        <dbReference type="ARBA" id="ARBA00022927"/>
    </source>
</evidence>
<evidence type="ECO:0000256" key="1">
    <source>
        <dbReference type="ARBA" id="ARBA00004308"/>
    </source>
</evidence>
<evidence type="ECO:0000259" key="7">
    <source>
        <dbReference type="Pfam" id="PF01602"/>
    </source>
</evidence>
<keyword evidence="8" id="KW-1185">Reference proteome</keyword>
<dbReference type="WBParaSite" id="nRc.2.0.1.t06923-RA">
    <property type="protein sequence ID" value="nRc.2.0.1.t06923-RA"/>
    <property type="gene ID" value="nRc.2.0.1.g06923"/>
</dbReference>
<keyword evidence="5" id="KW-0472">Membrane</keyword>
<dbReference type="Gene3D" id="1.25.10.10">
    <property type="entry name" value="Leucine-rich Repeat Variant"/>
    <property type="match status" value="1"/>
</dbReference>
<comment type="similarity">
    <text evidence="2">Belongs to the adaptor complexes large subunit family.</text>
</comment>
<dbReference type="GO" id="GO:0016192">
    <property type="term" value="P:vesicle-mediated transport"/>
    <property type="evidence" value="ECO:0007669"/>
    <property type="project" value="InterPro"/>
</dbReference>
<dbReference type="AlphaFoldDB" id="A0A915HZD4"/>
<evidence type="ECO:0000256" key="2">
    <source>
        <dbReference type="ARBA" id="ARBA00006613"/>
    </source>
</evidence>
<evidence type="ECO:0000313" key="8">
    <source>
        <dbReference type="Proteomes" id="UP000887565"/>
    </source>
</evidence>
<dbReference type="InterPro" id="IPR011989">
    <property type="entry name" value="ARM-like"/>
</dbReference>
<dbReference type="InterPro" id="IPR002553">
    <property type="entry name" value="Clathrin/coatomer_adapt-like_N"/>
</dbReference>
<keyword evidence="4" id="KW-0653">Protein transport</keyword>
<dbReference type="InterPro" id="IPR026739">
    <property type="entry name" value="AP_beta"/>
</dbReference>
<dbReference type="Pfam" id="PF01602">
    <property type="entry name" value="Adaptin_N"/>
    <property type="match status" value="1"/>
</dbReference>
<dbReference type="GO" id="GO:0006886">
    <property type="term" value="P:intracellular protein transport"/>
    <property type="evidence" value="ECO:0007669"/>
    <property type="project" value="InterPro"/>
</dbReference>
<accession>A0A915HZD4</accession>
<dbReference type="GO" id="GO:0012505">
    <property type="term" value="C:endomembrane system"/>
    <property type="evidence" value="ECO:0007669"/>
    <property type="project" value="UniProtKB-SubCell"/>
</dbReference>
<dbReference type="InterPro" id="IPR016024">
    <property type="entry name" value="ARM-type_fold"/>
</dbReference>
<protein>
    <submittedName>
        <fullName evidence="9">Clathrin/coatomer adaptor adaptin-like N-terminal domain-containing protein</fullName>
    </submittedName>
</protein>
<evidence type="ECO:0000256" key="3">
    <source>
        <dbReference type="ARBA" id="ARBA00022448"/>
    </source>
</evidence>
<name>A0A915HZD4_ROMCU</name>
<dbReference type="GO" id="GO:0030117">
    <property type="term" value="C:membrane coat"/>
    <property type="evidence" value="ECO:0007669"/>
    <property type="project" value="InterPro"/>
</dbReference>
<comment type="subcellular location">
    <subcellularLocation>
        <location evidence="1">Endomembrane system</location>
    </subcellularLocation>
</comment>
<evidence type="ECO:0000256" key="5">
    <source>
        <dbReference type="ARBA" id="ARBA00023136"/>
    </source>
</evidence>
<organism evidence="8 9">
    <name type="scientific">Romanomermis culicivorax</name>
    <name type="common">Nematode worm</name>
    <dbReference type="NCBI Taxonomy" id="13658"/>
    <lineage>
        <taxon>Eukaryota</taxon>
        <taxon>Metazoa</taxon>
        <taxon>Ecdysozoa</taxon>
        <taxon>Nematoda</taxon>
        <taxon>Enoplea</taxon>
        <taxon>Dorylaimia</taxon>
        <taxon>Mermithida</taxon>
        <taxon>Mermithoidea</taxon>
        <taxon>Mermithidae</taxon>
        <taxon>Romanomermis</taxon>
    </lineage>
</organism>
<reference evidence="9" key="1">
    <citation type="submission" date="2022-11" db="UniProtKB">
        <authorList>
            <consortium name="WormBaseParasite"/>
        </authorList>
    </citation>
    <scope>IDENTIFICATION</scope>
</reference>
<keyword evidence="3" id="KW-0813">Transport</keyword>